<feature type="transmembrane region" description="Helical" evidence="5">
    <location>
        <begin position="310"/>
        <end position="335"/>
    </location>
</feature>
<proteinExistence type="inferred from homology"/>
<dbReference type="PANTHER" id="PTHR43839:SF3">
    <property type="entry name" value="OLIGOPEPTIDE ABC TRANSPORTER, PERMEASE PROTEIN"/>
    <property type="match status" value="1"/>
</dbReference>
<evidence type="ECO:0000256" key="4">
    <source>
        <dbReference type="ARBA" id="ARBA00023136"/>
    </source>
</evidence>
<dbReference type="Gene3D" id="1.10.3720.10">
    <property type="entry name" value="MetI-like"/>
    <property type="match status" value="1"/>
</dbReference>
<dbReference type="RefSeq" id="WP_338609543.1">
    <property type="nucleotide sequence ID" value="NZ_CP146275.1"/>
</dbReference>
<dbReference type="InterPro" id="IPR035906">
    <property type="entry name" value="MetI-like_sf"/>
</dbReference>
<dbReference type="Proteomes" id="UP001369958">
    <property type="component" value="Chromosome"/>
</dbReference>
<accession>A0ABZ2I8I0</accession>
<keyword evidence="8" id="KW-1185">Reference proteome</keyword>
<evidence type="ECO:0000256" key="3">
    <source>
        <dbReference type="ARBA" id="ARBA00022989"/>
    </source>
</evidence>
<dbReference type="InterPro" id="IPR025966">
    <property type="entry name" value="OppC_N"/>
</dbReference>
<organism evidence="7 8">
    <name type="scientific">Pelagibacterium nitratireducens</name>
    <dbReference type="NCBI Taxonomy" id="1046114"/>
    <lineage>
        <taxon>Bacteria</taxon>
        <taxon>Pseudomonadati</taxon>
        <taxon>Pseudomonadota</taxon>
        <taxon>Alphaproteobacteria</taxon>
        <taxon>Hyphomicrobiales</taxon>
        <taxon>Devosiaceae</taxon>
        <taxon>Pelagibacterium</taxon>
    </lineage>
</organism>
<evidence type="ECO:0000256" key="1">
    <source>
        <dbReference type="ARBA" id="ARBA00004651"/>
    </source>
</evidence>
<dbReference type="PROSITE" id="PS50928">
    <property type="entry name" value="ABC_TM1"/>
    <property type="match status" value="1"/>
</dbReference>
<feature type="domain" description="ABC transmembrane type-1" evidence="6">
    <location>
        <begin position="183"/>
        <end position="379"/>
    </location>
</feature>
<keyword evidence="3 5" id="KW-1133">Transmembrane helix</keyword>
<name>A0ABZ2I8I0_9HYPH</name>
<keyword evidence="4 5" id="KW-0472">Membrane</keyword>
<feature type="transmembrane region" description="Helical" evidence="5">
    <location>
        <begin position="225"/>
        <end position="244"/>
    </location>
</feature>
<evidence type="ECO:0000256" key="2">
    <source>
        <dbReference type="ARBA" id="ARBA00022692"/>
    </source>
</evidence>
<dbReference type="CDD" id="cd06261">
    <property type="entry name" value="TM_PBP2"/>
    <property type="match status" value="1"/>
</dbReference>
<evidence type="ECO:0000259" key="6">
    <source>
        <dbReference type="PROSITE" id="PS50928"/>
    </source>
</evidence>
<comment type="similarity">
    <text evidence="5">Belongs to the binding-protein-dependent transport system permease family.</text>
</comment>
<dbReference type="EMBL" id="CP146275">
    <property type="protein sequence ID" value="WWT33820.1"/>
    <property type="molecule type" value="Genomic_DNA"/>
</dbReference>
<dbReference type="Pfam" id="PF12911">
    <property type="entry name" value="OppC_N"/>
    <property type="match status" value="1"/>
</dbReference>
<keyword evidence="5" id="KW-0813">Transport</keyword>
<evidence type="ECO:0000313" key="7">
    <source>
        <dbReference type="EMBL" id="WWT33820.1"/>
    </source>
</evidence>
<dbReference type="Pfam" id="PF00528">
    <property type="entry name" value="BPD_transp_1"/>
    <property type="match status" value="1"/>
</dbReference>
<sequence length="391" mass="42746">MSTLPFGQDHALPDTATKADIDASSAAIDRTAYEGQWSLMWRKFARHKLGLAGGVVVILLYIIAAAPEFFSPTGPEVYNAQYTYAPPQPIHFLLETEEGTVFRPHVRAYNSVIDYDSGRRVFETSEDEIHEVGLFVSGEPYRLFGLVPTDIHLFGTLEKDAPFYLVGADRLGRDILTRTIHGARISMTIGLIGVGLSLFFGILIGGISGYFGGVTDNIIQRLIEFIQSVPSIPLWIGLAAAIPLDTPPLQVYFMITIILSVIGWTGLARVVRGRFLSMRGDDFVKAARLDGASTFRILFRHMLPSFMSHIIAVVTLAIPSMILAETALSYIGIGLRQPIVSWGVLLQEAQNVRTIAGAPWLMLPGAAVIIAVLSLNFLGDGLRDAADPYQN</sequence>
<feature type="transmembrane region" description="Helical" evidence="5">
    <location>
        <begin position="49"/>
        <end position="70"/>
    </location>
</feature>
<evidence type="ECO:0000256" key="5">
    <source>
        <dbReference type="RuleBase" id="RU363032"/>
    </source>
</evidence>
<feature type="transmembrane region" description="Helical" evidence="5">
    <location>
        <begin position="189"/>
        <end position="213"/>
    </location>
</feature>
<feature type="transmembrane region" description="Helical" evidence="5">
    <location>
        <begin position="250"/>
        <end position="271"/>
    </location>
</feature>
<comment type="subcellular location">
    <subcellularLocation>
        <location evidence="1 5">Cell membrane</location>
        <topology evidence="1 5">Multi-pass membrane protein</topology>
    </subcellularLocation>
</comment>
<dbReference type="InterPro" id="IPR000515">
    <property type="entry name" value="MetI-like"/>
</dbReference>
<keyword evidence="2 5" id="KW-0812">Transmembrane</keyword>
<reference evidence="7 8" key="1">
    <citation type="submission" date="2024-02" db="EMBL/GenBank/DDBJ databases">
        <title>Complete genome sequence of Pelagibacterium nitratireducens ZH15.</title>
        <authorList>
            <person name="Zhao L.H."/>
        </authorList>
    </citation>
    <scope>NUCLEOTIDE SEQUENCE [LARGE SCALE GENOMIC DNA]</scope>
    <source>
        <strain evidence="7 8">ZH15</strain>
    </source>
</reference>
<feature type="transmembrane region" description="Helical" evidence="5">
    <location>
        <begin position="355"/>
        <end position="378"/>
    </location>
</feature>
<gene>
    <name evidence="7" type="ORF">V6617_05010</name>
</gene>
<protein>
    <submittedName>
        <fullName evidence="7">ABC transporter permease</fullName>
    </submittedName>
</protein>
<dbReference type="PANTHER" id="PTHR43839">
    <property type="entry name" value="OPPC IN A BINDING PROTEIN-DEPENDENT TRANSPORT SYSTEM"/>
    <property type="match status" value="1"/>
</dbReference>
<dbReference type="SUPFAM" id="SSF161098">
    <property type="entry name" value="MetI-like"/>
    <property type="match status" value="1"/>
</dbReference>
<evidence type="ECO:0000313" key="8">
    <source>
        <dbReference type="Proteomes" id="UP001369958"/>
    </source>
</evidence>